<dbReference type="Pfam" id="PF13400">
    <property type="entry name" value="Tad"/>
    <property type="match status" value="1"/>
</dbReference>
<dbReference type="NCBIfam" id="TIGR03816">
    <property type="entry name" value="tadE_like_DECH"/>
    <property type="match status" value="1"/>
</dbReference>
<evidence type="ECO:0000313" key="2">
    <source>
        <dbReference type="EMBL" id="GAB09244.1"/>
    </source>
</evidence>
<dbReference type="AlphaFoldDB" id="G7H069"/>
<sequence>MVGVAVVACLVAVTIALAHVGTAVLARHRAASAADLSALAAASVLLGGSADPCATATRIVRAQGYSQMRIDSCVIDGEDVVVEVALPVGLGRFGVRTARARARAGPVGS</sequence>
<proteinExistence type="predicted"/>
<dbReference type="STRING" id="1073574.GOARA_034_00190"/>
<dbReference type="EMBL" id="BAEE01000034">
    <property type="protein sequence ID" value="GAB09244.1"/>
    <property type="molecule type" value="Genomic_DNA"/>
</dbReference>
<organism evidence="2 3">
    <name type="scientific">Gordonia araii NBRC 100433</name>
    <dbReference type="NCBI Taxonomy" id="1073574"/>
    <lineage>
        <taxon>Bacteria</taxon>
        <taxon>Bacillati</taxon>
        <taxon>Actinomycetota</taxon>
        <taxon>Actinomycetes</taxon>
        <taxon>Mycobacteriales</taxon>
        <taxon>Gordoniaceae</taxon>
        <taxon>Gordonia</taxon>
    </lineage>
</organism>
<keyword evidence="3" id="KW-1185">Reference proteome</keyword>
<dbReference type="InterPro" id="IPR028087">
    <property type="entry name" value="Tad_N"/>
</dbReference>
<evidence type="ECO:0000313" key="3">
    <source>
        <dbReference type="Proteomes" id="UP000035088"/>
    </source>
</evidence>
<comment type="caution">
    <text evidence="2">The sequence shown here is derived from an EMBL/GenBank/DDBJ whole genome shotgun (WGS) entry which is preliminary data.</text>
</comment>
<gene>
    <name evidence="2" type="ORF">GOARA_034_00190</name>
</gene>
<dbReference type="Proteomes" id="UP000035088">
    <property type="component" value="Unassembled WGS sequence"/>
</dbReference>
<accession>G7H069</accession>
<name>G7H069_9ACTN</name>
<feature type="domain" description="Putative Flp pilus-assembly TadG-like N-terminal" evidence="1">
    <location>
        <begin position="1"/>
        <end position="43"/>
    </location>
</feature>
<evidence type="ECO:0000259" key="1">
    <source>
        <dbReference type="Pfam" id="PF13400"/>
    </source>
</evidence>
<reference evidence="2 3" key="1">
    <citation type="submission" date="2011-11" db="EMBL/GenBank/DDBJ databases">
        <title>Whole genome shotgun sequence of Gordonia araii NBRC 100433.</title>
        <authorList>
            <person name="Yoshida Y."/>
            <person name="Hosoyama A."/>
            <person name="Tsuchikane K."/>
            <person name="Katsumata H."/>
            <person name="Yamazaki S."/>
            <person name="Fujita N."/>
        </authorList>
    </citation>
    <scope>NUCLEOTIDE SEQUENCE [LARGE SCALE GENOMIC DNA]</scope>
    <source>
        <strain evidence="2 3">NBRC 100433</strain>
    </source>
</reference>
<protein>
    <recommendedName>
        <fullName evidence="1">Putative Flp pilus-assembly TadG-like N-terminal domain-containing protein</fullName>
    </recommendedName>
</protein>
<dbReference type="InterPro" id="IPR021202">
    <property type="entry name" value="Rv3654c-like"/>
</dbReference>